<dbReference type="InterPro" id="IPR011989">
    <property type="entry name" value="ARM-like"/>
</dbReference>
<evidence type="ECO:0000256" key="3">
    <source>
        <dbReference type="ARBA" id="ARBA00009466"/>
    </source>
</evidence>
<feature type="non-terminal residue" evidence="9">
    <location>
        <position position="1"/>
    </location>
</feature>
<protein>
    <recommendedName>
        <fullName evidence="8">Exportin-7/Ran-binding protein 17 TPR repeats domain-containing protein</fullName>
    </recommendedName>
</protein>
<dbReference type="Gene3D" id="1.25.10.10">
    <property type="entry name" value="Leucine-rich Repeat Variant"/>
    <property type="match status" value="1"/>
</dbReference>
<keyword evidence="10" id="KW-1185">Reference proteome</keyword>
<dbReference type="AlphaFoldDB" id="A0A816C7J5"/>
<dbReference type="GO" id="GO:0005643">
    <property type="term" value="C:nuclear pore"/>
    <property type="evidence" value="ECO:0007669"/>
    <property type="project" value="TreeGrafter"/>
</dbReference>
<proteinExistence type="inferred from homology"/>
<evidence type="ECO:0000313" key="10">
    <source>
        <dbReference type="Proteomes" id="UP000663832"/>
    </source>
</evidence>
<evidence type="ECO:0000256" key="2">
    <source>
        <dbReference type="ARBA" id="ARBA00004496"/>
    </source>
</evidence>
<dbReference type="InterPro" id="IPR016024">
    <property type="entry name" value="ARM-type_fold"/>
</dbReference>
<keyword evidence="6" id="KW-0653">Protein transport</keyword>
<dbReference type="InterPro" id="IPR044189">
    <property type="entry name" value="XPO4/7-like"/>
</dbReference>
<evidence type="ECO:0000256" key="5">
    <source>
        <dbReference type="ARBA" id="ARBA00022490"/>
    </source>
</evidence>
<dbReference type="Proteomes" id="UP000663832">
    <property type="component" value="Unassembled WGS sequence"/>
</dbReference>
<dbReference type="GO" id="GO:0005049">
    <property type="term" value="F:nuclear export signal receptor activity"/>
    <property type="evidence" value="ECO:0007669"/>
    <property type="project" value="InterPro"/>
</dbReference>
<keyword evidence="5" id="KW-0963">Cytoplasm</keyword>
<dbReference type="PANTHER" id="PTHR12596:SF2">
    <property type="entry name" value="EXPORTIN-7 ISOFORM X1"/>
    <property type="match status" value="1"/>
</dbReference>
<organism evidence="9 10">
    <name type="scientific">Adineta steineri</name>
    <dbReference type="NCBI Taxonomy" id="433720"/>
    <lineage>
        <taxon>Eukaryota</taxon>
        <taxon>Metazoa</taxon>
        <taxon>Spiralia</taxon>
        <taxon>Gnathifera</taxon>
        <taxon>Rotifera</taxon>
        <taxon>Eurotatoria</taxon>
        <taxon>Bdelloidea</taxon>
        <taxon>Adinetida</taxon>
        <taxon>Adinetidae</taxon>
        <taxon>Adineta</taxon>
    </lineage>
</organism>
<dbReference type="OrthoDB" id="244158at2759"/>
<evidence type="ECO:0000256" key="1">
    <source>
        <dbReference type="ARBA" id="ARBA00004123"/>
    </source>
</evidence>
<evidence type="ECO:0000256" key="6">
    <source>
        <dbReference type="ARBA" id="ARBA00022927"/>
    </source>
</evidence>
<evidence type="ECO:0000259" key="8">
    <source>
        <dbReference type="Pfam" id="PF25795"/>
    </source>
</evidence>
<feature type="domain" description="Exportin-7/Ran-binding protein 17 TPR repeats" evidence="8">
    <location>
        <begin position="476"/>
        <end position="714"/>
    </location>
</feature>
<sequence>MDALEIEHLCSQLYSSGNNEQMRLATQRLETFINQTNCLSQCRLLLDRAVTPYTQFFGATTLIKHFNSISNQPLVSFTERYELRTYILEYLYKHNSSLAQFVLAELVKLYSRLTKNSWFDLNPSTNNENYPFQTFTDDLLKFQNDPSHFSVALQILIGILSEMSVPNDEETTARAFTKHRKICISFRDTKLIDIYLFACQYLRDVIVNQKKTLGLPTELNDYPKTIHTAQLQPDYYIVVEKLLTLALSCLTYDFLGTGSSIHDVDISDEHLTLQVPIAWHDHIIDGSFYRLFFSYYFLFSNTTLVPIAISCLVQLSSVRRSLLNTNERLIVFNLLTYGIRSILEQPGGLLSDEKSLHEFCRLIARLKSNAQLHELVRIDNYPLFMERLFRFTIDHLLSVHHHRQYHLSPNTLHYILSFWSKIVAFLSHSSKLSDSDDSSTLHLLDIYVPQIVSYYIQSRLDALNNDDILYTELFDNDQTILQQQLDMISIMSRLDYNKTCVLLCNCFDDIAQQYQQAANSETVERRFTFLIYVLGCVIGARGITLSSLSMSNDEQDLFDGELVVRVLQLMTYIQQKTSHENNQNTINTAITTIATDKKDSTPYSERLELAVLFFFEQFRKQYVGDHGRSDKIYQVLFKHLGIADEEQLLSIFVKKLFTNLQYSIISDKLIERTVGCFSDLTHGYQSVRKLVKLDPIQYFINNHTQDLFPFLHHMLTTKRSHNSNISISSWSRLRTTFYTAIGRMLMHDFRYDEDDDDRAEAFMKPFTTQCTRLVQIFKEFPEFSLINPGQFLGMNQFNPTLASLDEIQSLIIGITRDLRGLCSSLLSKQAYNSFFDWLYPSYLPLFLKALYVFYDRMDVYNPLLKFFHELSSNRQERLVFDSTKASAYLLFRETSNLLYIFQTKTLVHVNNTIPESDGNLYYKSKLKPITTCLKIIQTCLVGNYVNFGVFHLYSDPCFDNCLQVFISILTSIKKSDLLSYPKLTSAYFSLIETLSIVKID</sequence>
<comment type="caution">
    <text evidence="9">The sequence shown here is derived from an EMBL/GenBank/DDBJ whole genome shotgun (WGS) entry which is preliminary data.</text>
</comment>
<dbReference type="EMBL" id="CAJNOM010001804">
    <property type="protein sequence ID" value="CAF1619432.1"/>
    <property type="molecule type" value="Genomic_DNA"/>
</dbReference>
<gene>
    <name evidence="9" type="ORF">QVE165_LOCUS55418</name>
</gene>
<name>A0A816C7J5_9BILA</name>
<evidence type="ECO:0000256" key="4">
    <source>
        <dbReference type="ARBA" id="ARBA00022448"/>
    </source>
</evidence>
<dbReference type="Pfam" id="PF25795">
    <property type="entry name" value="TPR_XPO7"/>
    <property type="match status" value="1"/>
</dbReference>
<dbReference type="PANTHER" id="PTHR12596">
    <property type="entry name" value="EXPORTIN 4,7-RELATED"/>
    <property type="match status" value="1"/>
</dbReference>
<evidence type="ECO:0000313" key="9">
    <source>
        <dbReference type="EMBL" id="CAF1619432.1"/>
    </source>
</evidence>
<comment type="similarity">
    <text evidence="3">Belongs to the exportin family.</text>
</comment>
<dbReference type="InterPro" id="IPR057947">
    <property type="entry name" value="TPR_XPO7/RBP17"/>
</dbReference>
<dbReference type="SUPFAM" id="SSF48371">
    <property type="entry name" value="ARM repeat"/>
    <property type="match status" value="1"/>
</dbReference>
<comment type="subcellular location">
    <subcellularLocation>
        <location evidence="2">Cytoplasm</location>
    </subcellularLocation>
    <subcellularLocation>
        <location evidence="1">Nucleus</location>
    </subcellularLocation>
</comment>
<keyword evidence="4" id="KW-0813">Transport</keyword>
<reference evidence="9" key="1">
    <citation type="submission" date="2021-02" db="EMBL/GenBank/DDBJ databases">
        <authorList>
            <person name="Nowell W R."/>
        </authorList>
    </citation>
    <scope>NUCLEOTIDE SEQUENCE</scope>
</reference>
<dbReference type="GO" id="GO:0005737">
    <property type="term" value="C:cytoplasm"/>
    <property type="evidence" value="ECO:0007669"/>
    <property type="project" value="UniProtKB-SubCell"/>
</dbReference>
<accession>A0A816C7J5</accession>
<dbReference type="GO" id="GO:0006611">
    <property type="term" value="P:protein export from nucleus"/>
    <property type="evidence" value="ECO:0007669"/>
    <property type="project" value="TreeGrafter"/>
</dbReference>
<evidence type="ECO:0000256" key="7">
    <source>
        <dbReference type="ARBA" id="ARBA00023242"/>
    </source>
</evidence>
<keyword evidence="7" id="KW-0539">Nucleus</keyword>